<keyword evidence="8" id="KW-0732">Signal</keyword>
<keyword evidence="6 7" id="KW-0998">Cell outer membrane</keyword>
<feature type="domain" description="TonB-dependent receptor plug" evidence="9">
    <location>
        <begin position="117"/>
        <end position="240"/>
    </location>
</feature>
<protein>
    <submittedName>
        <fullName evidence="10">Outer membrane cobalamin receptor protein</fullName>
    </submittedName>
</protein>
<organism evidence="10 11">
    <name type="scientific">Saccharicrinis fermentans DSM 9555 = JCM 21142</name>
    <dbReference type="NCBI Taxonomy" id="869213"/>
    <lineage>
        <taxon>Bacteria</taxon>
        <taxon>Pseudomonadati</taxon>
        <taxon>Bacteroidota</taxon>
        <taxon>Bacteroidia</taxon>
        <taxon>Marinilabiliales</taxon>
        <taxon>Marinilabiliaceae</taxon>
        <taxon>Saccharicrinis</taxon>
    </lineage>
</organism>
<dbReference type="Gene3D" id="2.60.40.1120">
    <property type="entry name" value="Carboxypeptidase-like, regulatory domain"/>
    <property type="match status" value="1"/>
</dbReference>
<reference evidence="10 11" key="1">
    <citation type="journal article" date="2014" name="Genome Announc.">
        <title>Draft Genome Sequence of Cytophaga fermentans JCM 21142T, a Facultative Anaerobe Isolated from Marine Mud.</title>
        <authorList>
            <person name="Starns D."/>
            <person name="Oshima K."/>
            <person name="Suda W."/>
            <person name="Iino T."/>
            <person name="Yuki M."/>
            <person name="Inoue J."/>
            <person name="Kitamura K."/>
            <person name="Iida T."/>
            <person name="Darby A."/>
            <person name="Hattori M."/>
            <person name="Ohkuma M."/>
        </authorList>
    </citation>
    <scope>NUCLEOTIDE SEQUENCE [LARGE SCALE GENOMIC DNA]</scope>
    <source>
        <strain evidence="10 11">JCM 21142</strain>
    </source>
</reference>
<evidence type="ECO:0000256" key="2">
    <source>
        <dbReference type="ARBA" id="ARBA00022448"/>
    </source>
</evidence>
<evidence type="ECO:0000256" key="5">
    <source>
        <dbReference type="ARBA" id="ARBA00023136"/>
    </source>
</evidence>
<keyword evidence="5 7" id="KW-0472">Membrane</keyword>
<evidence type="ECO:0000256" key="7">
    <source>
        <dbReference type="PROSITE-ProRule" id="PRU01360"/>
    </source>
</evidence>
<comment type="similarity">
    <text evidence="7">Belongs to the TonB-dependent receptor family.</text>
</comment>
<dbReference type="InterPro" id="IPR037066">
    <property type="entry name" value="Plug_dom_sf"/>
</dbReference>
<dbReference type="InterPro" id="IPR023996">
    <property type="entry name" value="TonB-dep_OMP_SusC/RagA"/>
</dbReference>
<evidence type="ECO:0000313" key="11">
    <source>
        <dbReference type="Proteomes" id="UP000019402"/>
    </source>
</evidence>
<evidence type="ECO:0000256" key="8">
    <source>
        <dbReference type="SAM" id="SignalP"/>
    </source>
</evidence>
<dbReference type="AlphaFoldDB" id="W7YRF6"/>
<dbReference type="InterPro" id="IPR039426">
    <property type="entry name" value="TonB-dep_rcpt-like"/>
</dbReference>
<dbReference type="RefSeq" id="WP_081785564.1">
    <property type="nucleotide sequence ID" value="NZ_BAMD01000066.1"/>
</dbReference>
<name>W7YRF6_9BACT</name>
<dbReference type="Pfam" id="PF13715">
    <property type="entry name" value="CarbopepD_reg_2"/>
    <property type="match status" value="1"/>
</dbReference>
<dbReference type="InterPro" id="IPR008969">
    <property type="entry name" value="CarboxyPept-like_regulatory"/>
</dbReference>
<keyword evidence="2 7" id="KW-0813">Transport</keyword>
<comment type="caution">
    <text evidence="10">The sequence shown here is derived from an EMBL/GenBank/DDBJ whole genome shotgun (WGS) entry which is preliminary data.</text>
</comment>
<feature type="chain" id="PRO_5004904555" evidence="8">
    <location>
        <begin position="22"/>
        <end position="956"/>
    </location>
</feature>
<evidence type="ECO:0000256" key="4">
    <source>
        <dbReference type="ARBA" id="ARBA00022692"/>
    </source>
</evidence>
<dbReference type="Gene3D" id="2.40.170.20">
    <property type="entry name" value="TonB-dependent receptor, beta-barrel domain"/>
    <property type="match status" value="1"/>
</dbReference>
<keyword evidence="10" id="KW-0675">Receptor</keyword>
<evidence type="ECO:0000256" key="6">
    <source>
        <dbReference type="ARBA" id="ARBA00023237"/>
    </source>
</evidence>
<sequence>MRKLALFLSMVLFLGLQTLNAQTKAISGKVVDNYGDPIPGVSIIVKGTTSGTVSRPDGSYLLNVPQDAEIIVFTFVGMETKEIMIGDRSSINVMLASSAIDVDEVVVTALGISREKKSLGYASQGVSEDDLMAANDVNAIASLSGKVAGLSVSGQNFAGSQNILIRGASSFSGNNQPLFVVDGVPISNEGFNDVETQSGGGGYDYGSMVADLNSYDIANVEVLKGSAASALYGSRGQNGVIMITTKSGRKGKKTFSVDINSGVTIDRVSILPELQDKYGGGYGGFGSTTIDGVEYQTVSYAVDESWGPKFEGQDVLHWWGIADYEQGLTSAPVTGKWEASKNDVEDFYETGITYQNSINVVSTSENSALRIGYTNISMEGIVPNSKQNKNTFNINGNTSVLDGFVELNSNVTFVHTDTKGRPQFGYGDNSQSQKFFQWGQRQLDMDKLKNYANPDGTNRTWNRTSASDATPKYSDNPYWTAYKNYQDDDRTRIFGTVGGKINLTDYLSASGNVYLDTYTFNARERVAIGSQAQSMFKQVQRQAIETNYEGKLNFQKRFGDLDVLGFVGGNIRKENYSRFEGETDGGLVIDGLYNLNNSANQPILDDYDREKRVNSWFGMASVGYKSFAYLEATYRTDYDSTLPEEHNEYSYASVSGSVILSQLLKYSWMNNLKVRLNYGETGNGTDPYQVYNTYEISDPFQGNPQFTNLDRLKNENLKPELTQEVEFGVEGSFLHNRAGFDFTYYTRDTENQIVPVEVSGSTGYIEQVINAGLINNRGIELMVYGTPLKVGDFSWELGINYAKNTNEVKELPASLGGKLQLASAPFGGAYINSVEGKTFQELYAYDFVYDDNGNKVINSETGFYEMGDLQSMGSVLPDYTAGLKSTFRYKNIDLGVLIDMSKGGKYYSLTNMWSMYRVWPRRLQQLPQMETRFVRMDLCWMELLIRVMDMKKMICI</sequence>
<accession>W7YRF6</accession>
<keyword evidence="11" id="KW-1185">Reference proteome</keyword>
<dbReference type="InterPro" id="IPR036942">
    <property type="entry name" value="Beta-barrel_TonB_sf"/>
</dbReference>
<evidence type="ECO:0000259" key="9">
    <source>
        <dbReference type="Pfam" id="PF07715"/>
    </source>
</evidence>
<dbReference type="Proteomes" id="UP000019402">
    <property type="component" value="Unassembled WGS sequence"/>
</dbReference>
<evidence type="ECO:0000256" key="3">
    <source>
        <dbReference type="ARBA" id="ARBA00022452"/>
    </source>
</evidence>
<dbReference type="SUPFAM" id="SSF56935">
    <property type="entry name" value="Porins"/>
    <property type="match status" value="1"/>
</dbReference>
<dbReference type="STRING" id="869213.GCA_000517085_04073"/>
<evidence type="ECO:0000313" key="10">
    <source>
        <dbReference type="EMBL" id="GAF05044.1"/>
    </source>
</evidence>
<dbReference type="NCBIfam" id="TIGR04057">
    <property type="entry name" value="SusC_RagA_signa"/>
    <property type="match status" value="1"/>
</dbReference>
<dbReference type="GO" id="GO:0009279">
    <property type="term" value="C:cell outer membrane"/>
    <property type="evidence" value="ECO:0007669"/>
    <property type="project" value="UniProtKB-SubCell"/>
</dbReference>
<dbReference type="Gene3D" id="2.170.130.10">
    <property type="entry name" value="TonB-dependent receptor, plug domain"/>
    <property type="match status" value="1"/>
</dbReference>
<keyword evidence="3 7" id="KW-1134">Transmembrane beta strand</keyword>
<dbReference type="SUPFAM" id="SSF49464">
    <property type="entry name" value="Carboxypeptidase regulatory domain-like"/>
    <property type="match status" value="1"/>
</dbReference>
<comment type="subcellular location">
    <subcellularLocation>
        <location evidence="1 7">Cell outer membrane</location>
        <topology evidence="1 7">Multi-pass membrane protein</topology>
    </subcellularLocation>
</comment>
<dbReference type="eggNOG" id="COG4771">
    <property type="taxonomic scope" value="Bacteria"/>
</dbReference>
<dbReference type="InterPro" id="IPR023997">
    <property type="entry name" value="TonB-dep_OMP_SusC/RagA_CS"/>
</dbReference>
<dbReference type="InterPro" id="IPR012910">
    <property type="entry name" value="Plug_dom"/>
</dbReference>
<dbReference type="OrthoDB" id="9768177at2"/>
<dbReference type="PROSITE" id="PS52016">
    <property type="entry name" value="TONB_DEPENDENT_REC_3"/>
    <property type="match status" value="1"/>
</dbReference>
<keyword evidence="4 7" id="KW-0812">Transmembrane</keyword>
<dbReference type="Pfam" id="PF07715">
    <property type="entry name" value="Plug"/>
    <property type="match status" value="1"/>
</dbReference>
<feature type="signal peptide" evidence="8">
    <location>
        <begin position="1"/>
        <end position="21"/>
    </location>
</feature>
<dbReference type="NCBIfam" id="TIGR04056">
    <property type="entry name" value="OMP_RagA_SusC"/>
    <property type="match status" value="1"/>
</dbReference>
<proteinExistence type="inferred from homology"/>
<evidence type="ECO:0000256" key="1">
    <source>
        <dbReference type="ARBA" id="ARBA00004571"/>
    </source>
</evidence>
<gene>
    <name evidence="10" type="ORF">JCM21142_93767</name>
</gene>
<dbReference type="EMBL" id="BAMD01000066">
    <property type="protein sequence ID" value="GAF05044.1"/>
    <property type="molecule type" value="Genomic_DNA"/>
</dbReference>